<evidence type="ECO:0000256" key="1">
    <source>
        <dbReference type="SAM" id="Phobius"/>
    </source>
</evidence>
<gene>
    <name evidence="2" type="ORF">SIL87_15535</name>
</gene>
<keyword evidence="3" id="KW-1185">Reference proteome</keyword>
<feature type="transmembrane region" description="Helical" evidence="1">
    <location>
        <begin position="36"/>
        <end position="53"/>
    </location>
</feature>
<evidence type="ECO:0000313" key="3">
    <source>
        <dbReference type="Proteomes" id="UP001279553"/>
    </source>
</evidence>
<keyword evidence="1" id="KW-1133">Transmembrane helix</keyword>
<dbReference type="AlphaFoldDB" id="A0AAW9DSV0"/>
<sequence length="55" mass="5812">MKKLVEILLGDAATLAWVAGTILLANRLLGGPWHEVTGLLVPLALLLGVALLARR</sequence>
<feature type="transmembrane region" description="Helical" evidence="1">
    <location>
        <begin position="7"/>
        <end position="30"/>
    </location>
</feature>
<keyword evidence="1" id="KW-0812">Transmembrane</keyword>
<reference evidence="2 3" key="1">
    <citation type="submission" date="2023-11" db="EMBL/GenBank/DDBJ databases">
        <title>MicrobeMod: A computational toolkit for identifying prokaryotic methylation and restriction-modification with nanopore sequencing.</title>
        <authorList>
            <person name="Crits-Christoph A."/>
            <person name="Kang S.C."/>
            <person name="Lee H."/>
            <person name="Ostrov N."/>
        </authorList>
    </citation>
    <scope>NUCLEOTIDE SEQUENCE [LARGE SCALE GENOMIC DNA]</scope>
    <source>
        <strain evidence="2 3">DSMZ 700</strain>
    </source>
</reference>
<comment type="caution">
    <text evidence="2">The sequence shown here is derived from an EMBL/GenBank/DDBJ whole genome shotgun (WGS) entry which is preliminary data.</text>
</comment>
<proteinExistence type="predicted"/>
<keyword evidence="1" id="KW-0472">Membrane</keyword>
<organism evidence="2 3">
    <name type="scientific">Acidiphilium acidophilum</name>
    <name type="common">Thiobacillus acidophilus</name>
    <dbReference type="NCBI Taxonomy" id="76588"/>
    <lineage>
        <taxon>Bacteria</taxon>
        <taxon>Pseudomonadati</taxon>
        <taxon>Pseudomonadota</taxon>
        <taxon>Alphaproteobacteria</taxon>
        <taxon>Acetobacterales</taxon>
        <taxon>Acidocellaceae</taxon>
        <taxon>Acidiphilium</taxon>
    </lineage>
</organism>
<name>A0AAW9DSV0_ACIAO</name>
<protein>
    <submittedName>
        <fullName evidence="2">Uncharacterized protein</fullName>
    </submittedName>
</protein>
<dbReference type="EMBL" id="JAWXYB010000018">
    <property type="protein sequence ID" value="MDX5932169.1"/>
    <property type="molecule type" value="Genomic_DNA"/>
</dbReference>
<evidence type="ECO:0000313" key="2">
    <source>
        <dbReference type="EMBL" id="MDX5932169.1"/>
    </source>
</evidence>
<accession>A0AAW9DSV0</accession>
<dbReference type="Proteomes" id="UP001279553">
    <property type="component" value="Unassembled WGS sequence"/>
</dbReference>
<dbReference type="RefSeq" id="WP_319615016.1">
    <property type="nucleotide sequence ID" value="NZ_JAWXYB010000018.1"/>
</dbReference>